<dbReference type="AlphaFoldDB" id="A0A813IZ72"/>
<feature type="non-terminal residue" evidence="2">
    <location>
        <position position="117"/>
    </location>
</feature>
<comment type="caution">
    <text evidence="2">The sequence shown here is derived from an EMBL/GenBank/DDBJ whole genome shotgun (WGS) entry which is preliminary data.</text>
</comment>
<evidence type="ECO:0000313" key="2">
    <source>
        <dbReference type="EMBL" id="CAE8658745.1"/>
    </source>
</evidence>
<proteinExistence type="predicted"/>
<gene>
    <name evidence="2" type="ORF">PGLA2088_LOCUS13543</name>
</gene>
<evidence type="ECO:0000256" key="1">
    <source>
        <dbReference type="SAM" id="MobiDB-lite"/>
    </source>
</evidence>
<feature type="region of interest" description="Disordered" evidence="1">
    <location>
        <begin position="38"/>
        <end position="117"/>
    </location>
</feature>
<dbReference type="EMBL" id="CAJNNW010016225">
    <property type="protein sequence ID" value="CAE8658745.1"/>
    <property type="molecule type" value="Genomic_DNA"/>
</dbReference>
<sequence>HCKPGPRQRSTGSHQLRCRGSSRLFDSWRWCVGRLCEGSDGWPRELRRGSLGEAPHDRPPLRSEACPSRGCRQRWGTRQCSRERCTGSRGAAALAPPSHRRVSRRLRGQQARRQRRD</sequence>
<accession>A0A813IZ72</accession>
<feature type="compositionally biased region" description="Basic and acidic residues" evidence="1">
    <location>
        <begin position="42"/>
        <end position="61"/>
    </location>
</feature>
<protein>
    <submittedName>
        <fullName evidence="2">Uncharacterized protein</fullName>
    </submittedName>
</protein>
<feature type="non-terminal residue" evidence="2">
    <location>
        <position position="1"/>
    </location>
</feature>
<evidence type="ECO:0000313" key="3">
    <source>
        <dbReference type="Proteomes" id="UP000626109"/>
    </source>
</evidence>
<reference evidence="2" key="1">
    <citation type="submission" date="2021-02" db="EMBL/GenBank/DDBJ databases">
        <authorList>
            <person name="Dougan E. K."/>
            <person name="Rhodes N."/>
            <person name="Thang M."/>
            <person name="Chan C."/>
        </authorList>
    </citation>
    <scope>NUCLEOTIDE SEQUENCE</scope>
</reference>
<organism evidence="2 3">
    <name type="scientific">Polarella glacialis</name>
    <name type="common">Dinoflagellate</name>
    <dbReference type="NCBI Taxonomy" id="89957"/>
    <lineage>
        <taxon>Eukaryota</taxon>
        <taxon>Sar</taxon>
        <taxon>Alveolata</taxon>
        <taxon>Dinophyceae</taxon>
        <taxon>Suessiales</taxon>
        <taxon>Suessiaceae</taxon>
        <taxon>Polarella</taxon>
    </lineage>
</organism>
<dbReference type="Proteomes" id="UP000626109">
    <property type="component" value="Unassembled WGS sequence"/>
</dbReference>
<feature type="compositionally biased region" description="Basic residues" evidence="1">
    <location>
        <begin position="98"/>
        <end position="117"/>
    </location>
</feature>
<name>A0A813IZ72_POLGL</name>